<feature type="region of interest" description="Disordered" evidence="5">
    <location>
        <begin position="404"/>
        <end position="426"/>
    </location>
</feature>
<gene>
    <name evidence="9" type="ORF">SNE40_017678</name>
</gene>
<comment type="subcellular location">
    <subcellularLocation>
        <location evidence="1">Nucleus</location>
    </subcellularLocation>
</comment>
<keyword evidence="2" id="KW-0539">Nucleus</keyword>
<name>A0AAN8JAV5_PATCE</name>
<proteinExistence type="inferred from homology"/>
<organism evidence="9 10">
    <name type="scientific">Patella caerulea</name>
    <name type="common">Rayed Mediterranean limpet</name>
    <dbReference type="NCBI Taxonomy" id="87958"/>
    <lineage>
        <taxon>Eukaryota</taxon>
        <taxon>Metazoa</taxon>
        <taxon>Spiralia</taxon>
        <taxon>Lophotrochozoa</taxon>
        <taxon>Mollusca</taxon>
        <taxon>Gastropoda</taxon>
        <taxon>Patellogastropoda</taxon>
        <taxon>Patelloidea</taxon>
        <taxon>Patellidae</taxon>
        <taxon>Patella</taxon>
    </lineage>
</organism>
<evidence type="ECO:0000256" key="1">
    <source>
        <dbReference type="ARBA" id="ARBA00004123"/>
    </source>
</evidence>
<comment type="similarity">
    <text evidence="3">Belongs to the CPSF1 family.</text>
</comment>
<sequence length="1443" mass="162001">MYSVYKQIHQPTGIEHSIYCNLYSTEEKNLVIAGVNQLIIYRLNIDAEVITSSDSENTEETRRTKLECVGTYSLFGTVMSLQSVRLPGAVRDALILSFCDAKLSVLEYDPATHNLKTSSLHQFEESELKGGFVRPQGIPYVRVDPDGRCAAMLVYNTHLVILPFRRDAVIDDIDQTTPGSGSSPIMSTYIVDLRKLDEKITNVIDFQFLHGYYEPTVFILYEPLMTWAGRVAVRNDTCCIVAISLNIQQKVHPIIWHINSLPFDCFSSIAIPRPIGGVLVFAVNSLLYLNQSVPPYAVSLNSIAESSSAFPLRPQEGVKIALDCSQAAMISTDRLVLSLKGGELYVLTLVVDGMRTVRSFHFDKAASSVLTTCTCQCDDGYLFLGSRLGNSLLLKYTEKAQDKTEKSEADKKAMEPSNKKRKVEGSEHLASDITEIENLDELEVYGVSDTAASTTITSYVFEVCDNIWNISPCGQIEMGEPAFLSEEFGNSIDPDLELVTTSGYGKNGALSVLQRSIRPQVVTTFELPDCIDMWTVFDAQDPTEKVPTEGEENEEEAAIKGGHSFLILSRPDSSMVLQTGNEIMELDHSGFSTQSPTVFAGNIGENKYILQVSTNSIRLLEGVKQLQHIPLDTGSVIVQCSVADPYVVIMMEDGQIMLLTLKQDSYGSGVRLAVTRPQISTKSPVLVVTAYKDVSGMFTTSSIATDDNMSNNKPDKTDKQPVIEDNNIEDEDEMLYGASDTSVFGSSFTTNTQEQSNKFKKKAEKVITPTYWAVLCRENGELGMYSIPDFKACYFVKNFPGGHKVLVDSGQGVESVKTSTSSTSENQDVKVQKERENYLELPKVKELLVVGLGYNKSHPYLFARVEEELFIYEAFPFQPSQSEKHNHLKIRFKKYQHDLILKQKKTAKSKKKGEVDIEIATGKKSFVQSMRYFDDVSGYAGVFLCGAYPHWLFMTSKGVLRIHPMNIDGPVICFTQFNNVNCPKGFLYFNQQSEMRICVLPTHVTYDAPWPIRKLPLRCTPHYISYHNDSKTYAVVTSTQEIFNKQAKVTSDEKEFEVVEKDERFVYPTEDVFSLNLFTPSTWELIPNSSFELEEWEQATSLKCVRLKSEGTVSGLKGYIALGTMYCYGEEIHSKGRVLIFEVIEVVPEPGQPLTKTKIKLVLEKEQKGPVTAMADVNGYLLTAIGQKLYMWTLKDNDLSGVAFIDTFIYIHSLATIKNLIVAGDLLKSIALYRYQEDYKVLSLASRDIKPCEVYAVNFLVDNNNLCFVVSDRNKNILIYSYQPEARESHGGQRLIRKADFNSGSHINTFFRVRCKLSDPSIDKKTLALVERRHVTYFATLDGSLGFLLPVTEKVYRRLTMLQSIMLTLIPHLAGLNPRAYRAVQTTTPELCNPCKNVLDGELLWKFLHLSYNERNEVSKRIGTSTDQLIDDLMEIERVSAHF</sequence>
<dbReference type="GO" id="GO:0031123">
    <property type="term" value="P:RNA 3'-end processing"/>
    <property type="evidence" value="ECO:0007669"/>
    <property type="project" value="UniProtKB-ARBA"/>
</dbReference>
<dbReference type="InterPro" id="IPR050358">
    <property type="entry name" value="RSE1/DDB1/CFT1"/>
</dbReference>
<comment type="caution">
    <text evidence="9">The sequence shown here is derived from an EMBL/GenBank/DDBJ whole genome shotgun (WGS) entry which is preliminary data.</text>
</comment>
<accession>A0AAN8JAV5</accession>
<feature type="domain" description="RSE1/DDB1/CPSF1 C-terminal" evidence="6">
    <location>
        <begin position="1073"/>
        <end position="1409"/>
    </location>
</feature>
<dbReference type="InterPro" id="IPR058543">
    <property type="entry name" value="Beta-prop_RSE1/DDB1/CPSF1_2nd"/>
</dbReference>
<dbReference type="Pfam" id="PF23726">
    <property type="entry name" value="Beta-prop_RSE1_2nd"/>
    <property type="match status" value="1"/>
</dbReference>
<dbReference type="InterPro" id="IPR015943">
    <property type="entry name" value="WD40/YVTN_repeat-like_dom_sf"/>
</dbReference>
<keyword evidence="10" id="KW-1185">Reference proteome</keyword>
<dbReference type="GO" id="GO:0003676">
    <property type="term" value="F:nucleic acid binding"/>
    <property type="evidence" value="ECO:0007669"/>
    <property type="project" value="InterPro"/>
</dbReference>
<dbReference type="Pfam" id="PF10433">
    <property type="entry name" value="Beta-prop_RSE1_1st"/>
    <property type="match status" value="1"/>
</dbReference>
<evidence type="ECO:0000259" key="8">
    <source>
        <dbReference type="Pfam" id="PF23726"/>
    </source>
</evidence>
<dbReference type="FunFam" id="2.130.10.10:FF:000118">
    <property type="entry name" value="Cleavage and polyadenylation specificity factor subunit 1"/>
    <property type="match status" value="1"/>
</dbReference>
<dbReference type="SUPFAM" id="SSF50978">
    <property type="entry name" value="WD40 repeat-like"/>
    <property type="match status" value="1"/>
</dbReference>
<evidence type="ECO:0000256" key="4">
    <source>
        <dbReference type="ARBA" id="ARBA00068483"/>
    </source>
</evidence>
<dbReference type="InterPro" id="IPR004871">
    <property type="entry name" value="RSE1/DDB1/CPSF1_C"/>
</dbReference>
<evidence type="ECO:0000313" key="10">
    <source>
        <dbReference type="Proteomes" id="UP001347796"/>
    </source>
</evidence>
<reference evidence="9 10" key="1">
    <citation type="submission" date="2024-01" db="EMBL/GenBank/DDBJ databases">
        <title>The genome of the rayed Mediterranean limpet Patella caerulea (Linnaeus, 1758).</title>
        <authorList>
            <person name="Anh-Thu Weber A."/>
            <person name="Halstead-Nussloch G."/>
        </authorList>
    </citation>
    <scope>NUCLEOTIDE SEQUENCE [LARGE SCALE GENOMIC DNA]</scope>
    <source>
        <strain evidence="9">AATW-2023a</strain>
        <tissue evidence="9">Whole specimen</tissue>
    </source>
</reference>
<feature type="domain" description="RSE1/DDB1/CPSF1 first beta-propeller" evidence="7">
    <location>
        <begin position="14"/>
        <end position="400"/>
    </location>
</feature>
<dbReference type="Gene3D" id="1.10.150.910">
    <property type="match status" value="1"/>
</dbReference>
<dbReference type="PANTHER" id="PTHR10644">
    <property type="entry name" value="DNA REPAIR/RNA PROCESSING CPSF FAMILY"/>
    <property type="match status" value="1"/>
</dbReference>
<dbReference type="FunFam" id="1.10.150.910:FF:000005">
    <property type="entry name" value="Cleavage and polyadenylation specific factor 1"/>
    <property type="match status" value="1"/>
</dbReference>
<dbReference type="EMBL" id="JAZGQO010000011">
    <property type="protein sequence ID" value="KAK6174392.1"/>
    <property type="molecule type" value="Genomic_DNA"/>
</dbReference>
<dbReference type="GO" id="GO:0005634">
    <property type="term" value="C:nucleus"/>
    <property type="evidence" value="ECO:0007669"/>
    <property type="project" value="UniProtKB-SubCell"/>
</dbReference>
<evidence type="ECO:0000256" key="3">
    <source>
        <dbReference type="ARBA" id="ARBA00038446"/>
    </source>
</evidence>
<evidence type="ECO:0000259" key="6">
    <source>
        <dbReference type="Pfam" id="PF03178"/>
    </source>
</evidence>
<dbReference type="Proteomes" id="UP001347796">
    <property type="component" value="Unassembled WGS sequence"/>
</dbReference>
<dbReference type="InterPro" id="IPR018846">
    <property type="entry name" value="Beta-prop_RSE1/DDB1/CPSF1_1st"/>
</dbReference>
<dbReference type="InterPro" id="IPR036322">
    <property type="entry name" value="WD40_repeat_dom_sf"/>
</dbReference>
<feature type="domain" description="RSE1/DDB1/CPSF1 second beta-propeller" evidence="8">
    <location>
        <begin position="519"/>
        <end position="1000"/>
    </location>
</feature>
<protein>
    <recommendedName>
        <fullName evidence="4">Cleavage and polyadenylation specificity factor subunit 1</fullName>
    </recommendedName>
</protein>
<evidence type="ECO:0000256" key="2">
    <source>
        <dbReference type="ARBA" id="ARBA00023242"/>
    </source>
</evidence>
<dbReference type="FunFam" id="2.130.10.10:FF:000100">
    <property type="entry name" value="Cleavage and polyadenylation specificity factor subunit 1"/>
    <property type="match status" value="1"/>
</dbReference>
<evidence type="ECO:0000259" key="7">
    <source>
        <dbReference type="Pfam" id="PF10433"/>
    </source>
</evidence>
<evidence type="ECO:0000313" key="9">
    <source>
        <dbReference type="EMBL" id="KAK6174392.1"/>
    </source>
</evidence>
<dbReference type="Pfam" id="PF03178">
    <property type="entry name" value="CPSF_A"/>
    <property type="match status" value="1"/>
</dbReference>
<evidence type="ECO:0000256" key="5">
    <source>
        <dbReference type="SAM" id="MobiDB-lite"/>
    </source>
</evidence>
<dbReference type="Gene3D" id="2.130.10.10">
    <property type="entry name" value="YVTN repeat-like/Quinoprotein amine dehydrogenase"/>
    <property type="match status" value="2"/>
</dbReference>